<comment type="caution">
    <text evidence="1">The sequence shown here is derived from an EMBL/GenBank/DDBJ whole genome shotgun (WGS) entry which is preliminary data.</text>
</comment>
<dbReference type="EMBL" id="JAUOPU010000002">
    <property type="protein sequence ID" value="MDO6541554.1"/>
    <property type="molecule type" value="Genomic_DNA"/>
</dbReference>
<gene>
    <name evidence="1" type="ORF">Q4568_03365</name>
</gene>
<sequence>MTALTISTTELGYDFDIELSSWHHKLRGYRVFPNKKTPLDGGLGIGLNFVAQFDLDGEWLSQIPERYLAITEPFPEYQYQLLWLAANSVAAAQILASRPIILVLVCHRFRVDNESALKLCQLGQRCILQALGFDGRKATLKFLDRLNLRFNQGSELEHIIRLLNVKEQRYLKFKHYSSIEYNNLVLDQIHPFLTGSRLGLSVAKEQRGYRTCGLATFQDVLMLGRDLGIHDPIAHIVRQPSLAALEQLHDRWTDQRNQRIYGERVKPIDHDVPYPRPLKGSRSIIPIKDYEALVEEGRKQRHCISVYHSRITSERYCAFSMQHPERLTIGIRRLPRGRFPFEIDQISGVKNALPSEESRQLVHAWFSQCRQTWYAEKAS</sequence>
<evidence type="ECO:0000313" key="2">
    <source>
        <dbReference type="Proteomes" id="UP001170624"/>
    </source>
</evidence>
<evidence type="ECO:0000313" key="1">
    <source>
        <dbReference type="EMBL" id="MDO6541554.1"/>
    </source>
</evidence>
<protein>
    <submittedName>
        <fullName evidence="1">PcfJ domain-containing protein</fullName>
    </submittedName>
</protein>
<dbReference type="RefSeq" id="WP_303498313.1">
    <property type="nucleotide sequence ID" value="NZ_JAUOPU010000002.1"/>
</dbReference>
<dbReference type="InterPro" id="IPR025586">
    <property type="entry name" value="PcfJ"/>
</dbReference>
<reference evidence="1" key="1">
    <citation type="submission" date="2023-07" db="EMBL/GenBank/DDBJ databases">
        <title>Genome content predicts the carbon catabolic preferences of heterotrophic bacteria.</title>
        <authorList>
            <person name="Gralka M."/>
        </authorList>
    </citation>
    <scope>NUCLEOTIDE SEQUENCE</scope>
    <source>
        <strain evidence="1">G2M05</strain>
    </source>
</reference>
<dbReference type="AlphaFoldDB" id="A0AAW7XZF4"/>
<organism evidence="1 2">
    <name type="scientific">Photobacterium sanguinicancri</name>
    <dbReference type="NCBI Taxonomy" id="875932"/>
    <lineage>
        <taxon>Bacteria</taxon>
        <taxon>Pseudomonadati</taxon>
        <taxon>Pseudomonadota</taxon>
        <taxon>Gammaproteobacteria</taxon>
        <taxon>Vibrionales</taxon>
        <taxon>Vibrionaceae</taxon>
        <taxon>Photobacterium</taxon>
    </lineage>
</organism>
<proteinExistence type="predicted"/>
<dbReference type="Proteomes" id="UP001170624">
    <property type="component" value="Unassembled WGS sequence"/>
</dbReference>
<accession>A0AAW7XZF4</accession>
<name>A0AAW7XZF4_9GAMM</name>
<dbReference type="Pfam" id="PF14284">
    <property type="entry name" value="PcfJ"/>
    <property type="match status" value="1"/>
</dbReference>